<dbReference type="InterPro" id="IPR036259">
    <property type="entry name" value="MFS_trans_sf"/>
</dbReference>
<dbReference type="PROSITE" id="PS50850">
    <property type="entry name" value="MFS"/>
    <property type="match status" value="1"/>
</dbReference>
<feature type="transmembrane region" description="Helical" evidence="6">
    <location>
        <begin position="302"/>
        <end position="326"/>
    </location>
</feature>
<reference evidence="8" key="1">
    <citation type="submission" date="2023-08" db="EMBL/GenBank/DDBJ databases">
        <authorList>
            <person name="Page C.A."/>
            <person name="Perez-Diaz I.M."/>
        </authorList>
    </citation>
    <scope>NUCLEOTIDE SEQUENCE</scope>
    <source>
        <strain evidence="8">3.8.38</strain>
    </source>
</reference>
<accession>A0AAW8W7Y5</accession>
<feature type="transmembrane region" description="Helical" evidence="6">
    <location>
        <begin position="276"/>
        <end position="296"/>
    </location>
</feature>
<feature type="transmembrane region" description="Helical" evidence="6">
    <location>
        <begin position="45"/>
        <end position="64"/>
    </location>
</feature>
<feature type="domain" description="Major facilitator superfamily (MFS) profile" evidence="7">
    <location>
        <begin position="7"/>
        <end position="393"/>
    </location>
</feature>
<feature type="transmembrane region" description="Helical" evidence="6">
    <location>
        <begin position="134"/>
        <end position="155"/>
    </location>
</feature>
<feature type="transmembrane region" description="Helical" evidence="6">
    <location>
        <begin position="100"/>
        <end position="122"/>
    </location>
</feature>
<evidence type="ECO:0000256" key="4">
    <source>
        <dbReference type="ARBA" id="ARBA00022989"/>
    </source>
</evidence>
<feature type="transmembrane region" description="Helical" evidence="6">
    <location>
        <begin position="76"/>
        <end position="94"/>
    </location>
</feature>
<dbReference type="PANTHER" id="PTHR23523">
    <property type="match status" value="1"/>
</dbReference>
<dbReference type="CDD" id="cd17339">
    <property type="entry name" value="MFS_NIMT_CynX_like"/>
    <property type="match status" value="1"/>
</dbReference>
<dbReference type="EMBL" id="JAVLAM010000001">
    <property type="protein sequence ID" value="MDT7014488.1"/>
    <property type="molecule type" value="Genomic_DNA"/>
</dbReference>
<feature type="transmembrane region" description="Helical" evidence="6">
    <location>
        <begin position="367"/>
        <end position="389"/>
    </location>
</feature>
<evidence type="ECO:0000256" key="6">
    <source>
        <dbReference type="SAM" id="Phobius"/>
    </source>
</evidence>
<evidence type="ECO:0000256" key="3">
    <source>
        <dbReference type="ARBA" id="ARBA00022692"/>
    </source>
</evidence>
<dbReference type="InterPro" id="IPR011701">
    <property type="entry name" value="MFS"/>
</dbReference>
<evidence type="ECO:0000259" key="7">
    <source>
        <dbReference type="PROSITE" id="PS50850"/>
    </source>
</evidence>
<dbReference type="InterPro" id="IPR020846">
    <property type="entry name" value="MFS_dom"/>
</dbReference>
<feature type="transmembrane region" description="Helical" evidence="6">
    <location>
        <begin position="237"/>
        <end position="255"/>
    </location>
</feature>
<feature type="transmembrane region" description="Helical" evidence="6">
    <location>
        <begin position="212"/>
        <end position="231"/>
    </location>
</feature>
<keyword evidence="2" id="KW-0813">Transport</keyword>
<name>A0AAW8W7Y5_9LACO</name>
<comment type="caution">
    <text evidence="8">The sequence shown here is derived from an EMBL/GenBank/DDBJ whole genome shotgun (WGS) entry which is preliminary data.</text>
</comment>
<evidence type="ECO:0000256" key="1">
    <source>
        <dbReference type="ARBA" id="ARBA00004651"/>
    </source>
</evidence>
<feature type="transmembrane region" description="Helical" evidence="6">
    <location>
        <begin position="338"/>
        <end position="361"/>
    </location>
</feature>
<dbReference type="Pfam" id="PF07690">
    <property type="entry name" value="MFS_1"/>
    <property type="match status" value="1"/>
</dbReference>
<dbReference type="Gene3D" id="1.20.1250.20">
    <property type="entry name" value="MFS general substrate transporter like domains"/>
    <property type="match status" value="1"/>
</dbReference>
<keyword evidence="3 6" id="KW-0812">Transmembrane</keyword>
<evidence type="ECO:0000256" key="2">
    <source>
        <dbReference type="ARBA" id="ARBA00022448"/>
    </source>
</evidence>
<feature type="transmembrane region" description="Helical" evidence="6">
    <location>
        <begin position="161"/>
        <end position="180"/>
    </location>
</feature>
<dbReference type="RefSeq" id="WP_313845170.1">
    <property type="nucleotide sequence ID" value="NZ_JAVLAM010000001.1"/>
</dbReference>
<gene>
    <name evidence="8" type="ORF">RI532_08720</name>
</gene>
<proteinExistence type="predicted"/>
<sequence>MSTPKAHSRYLVLGMILVAANLRLPITMMPGLLPSLQHELGLPSSLAGLLTTIPLLAFAIASPLLARWGQRFGTELVIYGSLILIGLGSFLRLIPTVAWLFVGTSLLGVGVAGGNVLIPAIIKDDFSTTMDRATTQYTLSMLLVGALGTGVSGLLATRWSLTLAMAILSLIALVNLVVWLPNLRFNRPASPTTATTTTHKATAHPSVWRTPLAWVVTGYFGVQSLVFYVLITWLPEIFMHQGFSAVTAGTLVTIMQLSNLPMAYIVPMTSSKPSGVAAMLGVTGIGLVGGVAGFLIPHLSLGVAIFLNVLIGLAAGAAFNLSVVFFTQKTTNGDETAALSGMAQSAGYLVAAVGPVMLGWVGNALGWSLVVELTAALSALMTAIGFVIWRHHTIYDHH</sequence>
<organism evidence="8 9">
    <name type="scientific">Levilactobacillus namurensis</name>
    <dbReference type="NCBI Taxonomy" id="380393"/>
    <lineage>
        <taxon>Bacteria</taxon>
        <taxon>Bacillati</taxon>
        <taxon>Bacillota</taxon>
        <taxon>Bacilli</taxon>
        <taxon>Lactobacillales</taxon>
        <taxon>Lactobacillaceae</taxon>
        <taxon>Levilactobacillus</taxon>
    </lineage>
</organism>
<dbReference type="GO" id="GO:0022857">
    <property type="term" value="F:transmembrane transporter activity"/>
    <property type="evidence" value="ECO:0007669"/>
    <property type="project" value="InterPro"/>
</dbReference>
<dbReference type="InterPro" id="IPR052524">
    <property type="entry name" value="MFS_Cyanate_Porter"/>
</dbReference>
<keyword evidence="5 6" id="KW-0472">Membrane</keyword>
<protein>
    <submittedName>
        <fullName evidence="8">MFS transporter</fullName>
    </submittedName>
</protein>
<dbReference type="SUPFAM" id="SSF103473">
    <property type="entry name" value="MFS general substrate transporter"/>
    <property type="match status" value="1"/>
</dbReference>
<dbReference type="GO" id="GO:0005886">
    <property type="term" value="C:plasma membrane"/>
    <property type="evidence" value="ECO:0007669"/>
    <property type="project" value="UniProtKB-SubCell"/>
</dbReference>
<keyword evidence="4 6" id="KW-1133">Transmembrane helix</keyword>
<evidence type="ECO:0000313" key="8">
    <source>
        <dbReference type="EMBL" id="MDT7014488.1"/>
    </source>
</evidence>
<evidence type="ECO:0000256" key="5">
    <source>
        <dbReference type="ARBA" id="ARBA00023136"/>
    </source>
</evidence>
<feature type="transmembrane region" description="Helical" evidence="6">
    <location>
        <begin position="12"/>
        <end position="33"/>
    </location>
</feature>
<comment type="subcellular location">
    <subcellularLocation>
        <location evidence="1">Cell membrane</location>
        <topology evidence="1">Multi-pass membrane protein</topology>
    </subcellularLocation>
</comment>
<dbReference type="AlphaFoldDB" id="A0AAW8W7Y5"/>
<evidence type="ECO:0000313" key="9">
    <source>
        <dbReference type="Proteomes" id="UP001254075"/>
    </source>
</evidence>
<dbReference type="Proteomes" id="UP001254075">
    <property type="component" value="Unassembled WGS sequence"/>
</dbReference>
<dbReference type="PANTHER" id="PTHR23523:SF2">
    <property type="entry name" value="2-NITROIMIDAZOLE TRANSPORTER"/>
    <property type="match status" value="1"/>
</dbReference>